<feature type="region of interest" description="Disordered" evidence="1">
    <location>
        <begin position="1"/>
        <end position="45"/>
    </location>
</feature>
<dbReference type="RefSeq" id="YP_010245946.1">
    <property type="nucleotide sequence ID" value="NC_060131.1"/>
</dbReference>
<evidence type="ECO:0000313" key="3">
    <source>
        <dbReference type="Proteomes" id="UP000261731"/>
    </source>
</evidence>
<reference evidence="2 3" key="1">
    <citation type="submission" date="2018-07" db="EMBL/GenBank/DDBJ databases">
        <authorList>
            <person name="Bragdon E."/>
            <person name="Orellana H."/>
            <person name="Sterchele H."/>
            <person name="Molloy S.D."/>
            <person name="Garlena R.A."/>
            <person name="Russell D.A."/>
            <person name="Pope W.H."/>
            <person name="Jacobs-Sera D."/>
            <person name="Hatfull G.F."/>
        </authorList>
    </citation>
    <scope>NUCLEOTIDE SEQUENCE [LARGE SCALE GENOMIC DNA]</scope>
</reference>
<name>A0A385E0Q6_9CAUD</name>
<proteinExistence type="predicted"/>
<gene>
    <name evidence="2" type="primary">90</name>
    <name evidence="2" type="ORF">SEA_NEVILLE_90</name>
</gene>
<dbReference type="EMBL" id="MH651182">
    <property type="protein sequence ID" value="AXQ64497.1"/>
    <property type="molecule type" value="Genomic_DNA"/>
</dbReference>
<dbReference type="Proteomes" id="UP000261731">
    <property type="component" value="Segment"/>
</dbReference>
<accession>A0A385E0Q6</accession>
<feature type="compositionally biased region" description="Basic and acidic residues" evidence="1">
    <location>
        <begin position="1"/>
        <end position="14"/>
    </location>
</feature>
<evidence type="ECO:0000313" key="2">
    <source>
        <dbReference type="EMBL" id="AXQ64497.1"/>
    </source>
</evidence>
<keyword evidence="3" id="KW-1185">Reference proteome</keyword>
<dbReference type="KEGG" id="vg:70080503"/>
<protein>
    <submittedName>
        <fullName evidence="2">Uncharacterized protein</fullName>
    </submittedName>
</protein>
<evidence type="ECO:0000256" key="1">
    <source>
        <dbReference type="SAM" id="MobiDB-lite"/>
    </source>
</evidence>
<sequence>MRRDVGYFHAKDEVAGSNPAQSGRKAGQVAQSARARKHTNTRQVP</sequence>
<organism evidence="2 3">
    <name type="scientific">Gordonia phage Neville</name>
    <dbReference type="NCBI Taxonomy" id="2301693"/>
    <lineage>
        <taxon>Viruses</taxon>
        <taxon>Duplodnaviria</taxon>
        <taxon>Heunggongvirae</taxon>
        <taxon>Uroviricota</taxon>
        <taxon>Caudoviricetes</taxon>
        <taxon>Deeyouvirinae</taxon>
        <taxon>Nevillevirus</taxon>
        <taxon>Nevillevirus neville</taxon>
    </lineage>
</organism>
<feature type="compositionally biased region" description="Basic residues" evidence="1">
    <location>
        <begin position="34"/>
        <end position="45"/>
    </location>
</feature>
<dbReference type="GeneID" id="70080503"/>